<dbReference type="PANTHER" id="PTHR12243">
    <property type="entry name" value="MADF DOMAIN TRANSCRIPTION FACTOR"/>
    <property type="match status" value="1"/>
</dbReference>
<keyword evidence="6" id="KW-1185">Reference proteome</keyword>
<dbReference type="PROSITE" id="PS51029">
    <property type="entry name" value="MADF"/>
    <property type="match status" value="1"/>
</dbReference>
<dbReference type="InterPro" id="IPR039353">
    <property type="entry name" value="TF_Adf1"/>
</dbReference>
<proteinExistence type="predicted"/>
<evidence type="ECO:0000256" key="2">
    <source>
        <dbReference type="SAM" id="MobiDB-lite"/>
    </source>
</evidence>
<evidence type="ECO:0000313" key="5">
    <source>
        <dbReference type="EMBL" id="KAF6199037.1"/>
    </source>
</evidence>
<dbReference type="Pfam" id="PF02944">
    <property type="entry name" value="BESS"/>
    <property type="match status" value="1"/>
</dbReference>
<dbReference type="Pfam" id="PF10545">
    <property type="entry name" value="MADF_DNA_bdg"/>
    <property type="match status" value="1"/>
</dbReference>
<dbReference type="GO" id="GO:0005667">
    <property type="term" value="C:transcription regulator complex"/>
    <property type="evidence" value="ECO:0007669"/>
    <property type="project" value="TreeGrafter"/>
</dbReference>
<dbReference type="InterPro" id="IPR006578">
    <property type="entry name" value="MADF-dom"/>
</dbReference>
<accession>A0A8S9WQW1</accession>
<evidence type="ECO:0000259" key="4">
    <source>
        <dbReference type="PROSITE" id="PS51031"/>
    </source>
</evidence>
<protein>
    <recommendedName>
        <fullName evidence="7">MADF domain-containing protein</fullName>
    </recommendedName>
</protein>
<dbReference type="SMART" id="SM00595">
    <property type="entry name" value="MADF"/>
    <property type="match status" value="1"/>
</dbReference>
<dbReference type="GO" id="GO:0005634">
    <property type="term" value="C:nucleus"/>
    <property type="evidence" value="ECO:0007669"/>
    <property type="project" value="UniProtKB-SubCell"/>
</dbReference>
<evidence type="ECO:0008006" key="7">
    <source>
        <dbReference type="Google" id="ProtNLM"/>
    </source>
</evidence>
<feature type="domain" description="BESS" evidence="4">
    <location>
        <begin position="196"/>
        <end position="235"/>
    </location>
</feature>
<dbReference type="GO" id="GO:0006357">
    <property type="term" value="P:regulation of transcription by RNA polymerase II"/>
    <property type="evidence" value="ECO:0007669"/>
    <property type="project" value="TreeGrafter"/>
</dbReference>
<sequence>MTSKLIIQTVKAHPELWCTTHPNYKNRFLKERVIRGIALEMGLKPDIFKKKWKNVKDQFRKEIRKQMAFNDENGVFECHWPYWEDMEFMRMEIMLSMSGGPTNAGTVSPGGTMIPCSPEIVKTESYDGHPLVTGEYEDSQSEVDHILTEVDPLNDLESETSHVQSNKRGGTDLQEPPAKHFASDRSYGEIRDADWVDEDYHFCMSLLPTLKSLSKIQKLEFRGKVNQWLLDAVLQNQQTT</sequence>
<evidence type="ECO:0000259" key="3">
    <source>
        <dbReference type="PROSITE" id="PS51029"/>
    </source>
</evidence>
<dbReference type="InterPro" id="IPR004210">
    <property type="entry name" value="BESS_motif"/>
</dbReference>
<evidence type="ECO:0000256" key="1">
    <source>
        <dbReference type="PROSITE-ProRule" id="PRU00371"/>
    </source>
</evidence>
<name>A0A8S9WQW1_APOLU</name>
<dbReference type="GO" id="GO:0003677">
    <property type="term" value="F:DNA binding"/>
    <property type="evidence" value="ECO:0007669"/>
    <property type="project" value="InterPro"/>
</dbReference>
<gene>
    <name evidence="5" type="ORF">GE061_007062</name>
</gene>
<dbReference type="PROSITE" id="PS51031">
    <property type="entry name" value="BESS"/>
    <property type="match status" value="1"/>
</dbReference>
<feature type="region of interest" description="Disordered" evidence="2">
    <location>
        <begin position="157"/>
        <end position="185"/>
    </location>
</feature>
<evidence type="ECO:0000313" key="6">
    <source>
        <dbReference type="Proteomes" id="UP000466442"/>
    </source>
</evidence>
<feature type="domain" description="MADF" evidence="3">
    <location>
        <begin position="5"/>
        <end position="94"/>
    </location>
</feature>
<comment type="subcellular location">
    <subcellularLocation>
        <location evidence="1">Nucleus</location>
    </subcellularLocation>
</comment>
<reference evidence="5" key="1">
    <citation type="journal article" date="2021" name="Mol. Ecol. Resour.">
        <title>Apolygus lucorum genome provides insights into omnivorousness and mesophyll feeding.</title>
        <authorList>
            <person name="Liu Y."/>
            <person name="Liu H."/>
            <person name="Wang H."/>
            <person name="Huang T."/>
            <person name="Liu B."/>
            <person name="Yang B."/>
            <person name="Yin L."/>
            <person name="Li B."/>
            <person name="Zhang Y."/>
            <person name="Zhang S."/>
            <person name="Jiang F."/>
            <person name="Zhang X."/>
            <person name="Ren Y."/>
            <person name="Wang B."/>
            <person name="Wang S."/>
            <person name="Lu Y."/>
            <person name="Wu K."/>
            <person name="Fan W."/>
            <person name="Wang G."/>
        </authorList>
    </citation>
    <scope>NUCLEOTIDE SEQUENCE</scope>
    <source>
        <strain evidence="5">12Hb</strain>
    </source>
</reference>
<comment type="caution">
    <text evidence="5">The sequence shown here is derived from an EMBL/GenBank/DDBJ whole genome shotgun (WGS) entry which is preliminary data.</text>
</comment>
<keyword evidence="1" id="KW-0539">Nucleus</keyword>
<organism evidence="5 6">
    <name type="scientific">Apolygus lucorum</name>
    <name type="common">Small green plant bug</name>
    <name type="synonym">Lygocoris lucorum</name>
    <dbReference type="NCBI Taxonomy" id="248454"/>
    <lineage>
        <taxon>Eukaryota</taxon>
        <taxon>Metazoa</taxon>
        <taxon>Ecdysozoa</taxon>
        <taxon>Arthropoda</taxon>
        <taxon>Hexapoda</taxon>
        <taxon>Insecta</taxon>
        <taxon>Pterygota</taxon>
        <taxon>Neoptera</taxon>
        <taxon>Paraneoptera</taxon>
        <taxon>Hemiptera</taxon>
        <taxon>Heteroptera</taxon>
        <taxon>Panheteroptera</taxon>
        <taxon>Cimicomorpha</taxon>
        <taxon>Miridae</taxon>
        <taxon>Mirini</taxon>
        <taxon>Apolygus</taxon>
    </lineage>
</organism>
<dbReference type="AlphaFoldDB" id="A0A8S9WQW1"/>
<dbReference type="PANTHER" id="PTHR12243:SF64">
    <property type="entry name" value="DORSAL INTERACTING PROTEIN 3-RELATED"/>
    <property type="match status" value="1"/>
</dbReference>
<dbReference type="EMBL" id="WIXP02000015">
    <property type="protein sequence ID" value="KAF6199037.1"/>
    <property type="molecule type" value="Genomic_DNA"/>
</dbReference>
<dbReference type="Proteomes" id="UP000466442">
    <property type="component" value="Unassembled WGS sequence"/>
</dbReference>
<dbReference type="OrthoDB" id="6614169at2759"/>